<proteinExistence type="inferred from homology"/>
<sequence length="258" mass="28726">MDFKLTNKCAFISAAGRGIGRSIAKCLAREGASLIVNSRTKEDLESLLGELKDFTKHKIFCADLTDSENIKKLIQFFQIHNMIPDIIVHNLGGNLSITDPLCSVEEWRRVQRINLEIPIEINRLIIPHMRKKKWGRICHTASIAGLENQGPPSYCAAKAALIAYTRSVGRFVAKDGIVMNTILPGAVFTEGGYWDKMSNNNPEHVEKYLNERMAIQRFGTPEEISEVVAFLCSDLASFCIGSAFLVDGGQGRAFYSQE</sequence>
<dbReference type="AlphaFoldDB" id="A0A0F8ZCX1"/>
<reference evidence="3" key="1">
    <citation type="journal article" date="2015" name="Nature">
        <title>Complex archaea that bridge the gap between prokaryotes and eukaryotes.</title>
        <authorList>
            <person name="Spang A."/>
            <person name="Saw J.H."/>
            <person name="Jorgensen S.L."/>
            <person name="Zaremba-Niedzwiedzka K."/>
            <person name="Martijn J."/>
            <person name="Lind A.E."/>
            <person name="van Eijk R."/>
            <person name="Schleper C."/>
            <person name="Guy L."/>
            <person name="Ettema T.J."/>
        </authorList>
    </citation>
    <scope>NUCLEOTIDE SEQUENCE</scope>
</reference>
<comment type="similarity">
    <text evidence="1">Belongs to the short-chain dehydrogenases/reductases (SDR) family.</text>
</comment>
<evidence type="ECO:0008006" key="4">
    <source>
        <dbReference type="Google" id="ProtNLM"/>
    </source>
</evidence>
<dbReference type="PRINTS" id="PR00081">
    <property type="entry name" value="GDHRDH"/>
</dbReference>
<dbReference type="PANTHER" id="PTHR42760:SF133">
    <property type="entry name" value="3-OXOACYL-[ACYL-CARRIER-PROTEIN] REDUCTASE"/>
    <property type="match status" value="1"/>
</dbReference>
<keyword evidence="2" id="KW-0560">Oxidoreductase</keyword>
<dbReference type="SUPFAM" id="SSF51735">
    <property type="entry name" value="NAD(P)-binding Rossmann-fold domains"/>
    <property type="match status" value="1"/>
</dbReference>
<organism evidence="3">
    <name type="scientific">marine sediment metagenome</name>
    <dbReference type="NCBI Taxonomy" id="412755"/>
    <lineage>
        <taxon>unclassified sequences</taxon>
        <taxon>metagenomes</taxon>
        <taxon>ecological metagenomes</taxon>
    </lineage>
</organism>
<dbReference type="GO" id="GO:0016616">
    <property type="term" value="F:oxidoreductase activity, acting on the CH-OH group of donors, NAD or NADP as acceptor"/>
    <property type="evidence" value="ECO:0007669"/>
    <property type="project" value="TreeGrafter"/>
</dbReference>
<dbReference type="InterPro" id="IPR002347">
    <property type="entry name" value="SDR_fam"/>
</dbReference>
<dbReference type="EMBL" id="LAZR01052063">
    <property type="protein sequence ID" value="KKK83790.1"/>
    <property type="molecule type" value="Genomic_DNA"/>
</dbReference>
<dbReference type="Pfam" id="PF13561">
    <property type="entry name" value="adh_short_C2"/>
    <property type="match status" value="1"/>
</dbReference>
<gene>
    <name evidence="3" type="ORF">LCGC14_2789840</name>
</gene>
<dbReference type="CDD" id="cd05233">
    <property type="entry name" value="SDR_c"/>
    <property type="match status" value="1"/>
</dbReference>
<protein>
    <recommendedName>
        <fullName evidence="4">3-oxoacyl-[acyl-carrier-protein] reductase</fullName>
    </recommendedName>
</protein>
<comment type="caution">
    <text evidence="3">The sequence shown here is derived from an EMBL/GenBank/DDBJ whole genome shotgun (WGS) entry which is preliminary data.</text>
</comment>
<evidence type="ECO:0000313" key="3">
    <source>
        <dbReference type="EMBL" id="KKK83790.1"/>
    </source>
</evidence>
<evidence type="ECO:0000256" key="2">
    <source>
        <dbReference type="ARBA" id="ARBA00023002"/>
    </source>
</evidence>
<dbReference type="PANTHER" id="PTHR42760">
    <property type="entry name" value="SHORT-CHAIN DEHYDROGENASES/REDUCTASES FAMILY MEMBER"/>
    <property type="match status" value="1"/>
</dbReference>
<name>A0A0F8ZCX1_9ZZZZ</name>
<accession>A0A0F8ZCX1</accession>
<dbReference type="Gene3D" id="3.40.50.720">
    <property type="entry name" value="NAD(P)-binding Rossmann-like Domain"/>
    <property type="match status" value="1"/>
</dbReference>
<evidence type="ECO:0000256" key="1">
    <source>
        <dbReference type="ARBA" id="ARBA00006484"/>
    </source>
</evidence>
<dbReference type="InterPro" id="IPR036291">
    <property type="entry name" value="NAD(P)-bd_dom_sf"/>
</dbReference>